<dbReference type="EMBL" id="BPUR01000006">
    <property type="protein sequence ID" value="GJH17450.1"/>
    <property type="molecule type" value="Genomic_DNA"/>
</dbReference>
<name>A0ACB5QQI4_9BURK</name>
<evidence type="ECO:0000313" key="2">
    <source>
        <dbReference type="Proteomes" id="UP001055013"/>
    </source>
</evidence>
<reference evidence="1" key="1">
    <citation type="submission" date="2021-09" db="EMBL/GenBank/DDBJ databases">
        <title>Isolation and characterization of 3-chlorobenzoate degrading bacteria from soils in Shizuoka.</title>
        <authorList>
            <person name="Ifat A."/>
            <person name="Ogawa N."/>
            <person name="Kimbara K."/>
            <person name="Moriuchi R."/>
            <person name="Dohra H."/>
            <person name="Shintani M."/>
        </authorList>
    </citation>
    <scope>NUCLEOTIDE SEQUENCE</scope>
    <source>
        <strain evidence="1">19CS2-2</strain>
    </source>
</reference>
<gene>
    <name evidence="1" type="ORF">CBA19CS22_12930</name>
</gene>
<sequence>MFARIRETMQRGESFALAIKPFVPGDEYALLDIADESSRQDAVVRGFELAEMAAKAKRVLSSTTSVQMAYPALLLVYMYAYCMLFGGVIFPQVLDIRPLDQWPDLGRFLYYVDTFCYEYWWLTLTAMIGLVLAYFSSLKRWAGPLRDRFDRMPLLWRNRRDLRAALLIVSLAGLFDSNLTLRAALERLLKTADPWLRWHLKIMDRRLTARSDEPMRALDTGIFSVTIVDTITDAAGRDQFEAAIKSLGRESLDRVVEAVKRNARTTHFILLGFAAALFLTLGIGSYVVTGAVNLTSGNPAASSY</sequence>
<comment type="caution">
    <text evidence="1">The sequence shown here is derived from an EMBL/GenBank/DDBJ whole genome shotgun (WGS) entry which is preliminary data.</text>
</comment>
<dbReference type="Proteomes" id="UP001055013">
    <property type="component" value="Unassembled WGS sequence"/>
</dbReference>
<accession>A0ACB5QQI4</accession>
<keyword evidence="2" id="KW-1185">Reference proteome</keyword>
<proteinExistence type="predicted"/>
<protein>
    <submittedName>
        <fullName evidence="1">Type II secretion system protein</fullName>
    </submittedName>
</protein>
<organism evidence="1 2">
    <name type="scientific">Caballeronia novacaledonica</name>
    <dbReference type="NCBI Taxonomy" id="1544861"/>
    <lineage>
        <taxon>Bacteria</taxon>
        <taxon>Pseudomonadati</taxon>
        <taxon>Pseudomonadota</taxon>
        <taxon>Betaproteobacteria</taxon>
        <taxon>Burkholderiales</taxon>
        <taxon>Burkholderiaceae</taxon>
        <taxon>Caballeronia</taxon>
    </lineage>
</organism>
<evidence type="ECO:0000313" key="1">
    <source>
        <dbReference type="EMBL" id="GJH17450.1"/>
    </source>
</evidence>